<sequence>MIDAKALALIRASLSNNVLRHVMRETLDKDKNGKEVDSKLYRSMIGSLLYLTASRPDILFSVCLCARFQSAPKESHMTAVKRIYRYLQGSVNLGIWYSKKSNFDLTGYSDADFAGSKVDRKSTSGTCQLMGNMLISWFSKKQTSVALSTAEAEYIAVACCCAQLLWMKQQLEDYGHSFTKIPIKCDNTSAISLAKNPVYHSRSKHIELIHHFLRDNVQQGSVSVEYINTEYQLADIFTKPLDKEKFFFFRSELGICHPI</sequence>
<keyword evidence="2" id="KW-1185">Reference proteome</keyword>
<reference evidence="2" key="1">
    <citation type="journal article" date="2023" name="Front. Plant Sci.">
        <title>Chromosomal-level genome assembly of Melastoma candidum provides insights into trichome evolution.</title>
        <authorList>
            <person name="Zhong Y."/>
            <person name="Wu W."/>
            <person name="Sun C."/>
            <person name="Zou P."/>
            <person name="Liu Y."/>
            <person name="Dai S."/>
            <person name="Zhou R."/>
        </authorList>
    </citation>
    <scope>NUCLEOTIDE SEQUENCE [LARGE SCALE GENOMIC DNA]</scope>
</reference>
<accession>A0ACB9QE21</accession>
<organism evidence="1 2">
    <name type="scientific">Melastoma candidum</name>
    <dbReference type="NCBI Taxonomy" id="119954"/>
    <lineage>
        <taxon>Eukaryota</taxon>
        <taxon>Viridiplantae</taxon>
        <taxon>Streptophyta</taxon>
        <taxon>Embryophyta</taxon>
        <taxon>Tracheophyta</taxon>
        <taxon>Spermatophyta</taxon>
        <taxon>Magnoliopsida</taxon>
        <taxon>eudicotyledons</taxon>
        <taxon>Gunneridae</taxon>
        <taxon>Pentapetalae</taxon>
        <taxon>rosids</taxon>
        <taxon>malvids</taxon>
        <taxon>Myrtales</taxon>
        <taxon>Melastomataceae</taxon>
        <taxon>Melastomatoideae</taxon>
        <taxon>Melastomateae</taxon>
        <taxon>Melastoma</taxon>
    </lineage>
</organism>
<name>A0ACB9QE21_9MYRT</name>
<protein>
    <submittedName>
        <fullName evidence="1">Uncharacterized protein</fullName>
    </submittedName>
</protein>
<gene>
    <name evidence="1" type="ORF">MLD38_020949</name>
</gene>
<dbReference type="Proteomes" id="UP001057402">
    <property type="component" value="Chromosome 6"/>
</dbReference>
<comment type="caution">
    <text evidence="1">The sequence shown here is derived from an EMBL/GenBank/DDBJ whole genome shotgun (WGS) entry which is preliminary data.</text>
</comment>
<evidence type="ECO:0000313" key="1">
    <source>
        <dbReference type="EMBL" id="KAI4364918.1"/>
    </source>
</evidence>
<proteinExistence type="predicted"/>
<evidence type="ECO:0000313" key="2">
    <source>
        <dbReference type="Proteomes" id="UP001057402"/>
    </source>
</evidence>
<dbReference type="EMBL" id="CM042885">
    <property type="protein sequence ID" value="KAI4364918.1"/>
    <property type="molecule type" value="Genomic_DNA"/>
</dbReference>